<evidence type="ECO:0008006" key="3">
    <source>
        <dbReference type="Google" id="ProtNLM"/>
    </source>
</evidence>
<protein>
    <recommendedName>
        <fullName evidence="3">XRE family transcriptional regulator</fullName>
    </recommendedName>
</protein>
<proteinExistence type="predicted"/>
<accession>A0ABY5BV21</accession>
<dbReference type="EMBL" id="CP097121">
    <property type="protein sequence ID" value="USS90354.1"/>
    <property type="molecule type" value="Genomic_DNA"/>
</dbReference>
<gene>
    <name evidence="1" type="ORF">M3M37_05805</name>
</gene>
<organism evidence="1 2">
    <name type="scientific">Fructilactobacillus carniphilus</name>
    <dbReference type="NCBI Taxonomy" id="2940297"/>
    <lineage>
        <taxon>Bacteria</taxon>
        <taxon>Bacillati</taxon>
        <taxon>Bacillota</taxon>
        <taxon>Bacilli</taxon>
        <taxon>Lactobacillales</taxon>
        <taxon>Lactobacillaceae</taxon>
        <taxon>Fructilactobacillus</taxon>
    </lineage>
</organism>
<name>A0ABY5BV21_9LACO</name>
<dbReference type="RefSeq" id="WP_252794875.1">
    <property type="nucleotide sequence ID" value="NZ_CP097121.1"/>
</dbReference>
<sequence length="51" mass="5954">MANERLGEYVREERTKRNYSVRQLALQADVSASYILDWKMGGLRMKLIPVP</sequence>
<evidence type="ECO:0000313" key="2">
    <source>
        <dbReference type="Proteomes" id="UP001056164"/>
    </source>
</evidence>
<evidence type="ECO:0000313" key="1">
    <source>
        <dbReference type="EMBL" id="USS90354.1"/>
    </source>
</evidence>
<dbReference type="Gene3D" id="1.10.260.40">
    <property type="entry name" value="lambda repressor-like DNA-binding domains"/>
    <property type="match status" value="1"/>
</dbReference>
<dbReference type="Proteomes" id="UP001056164">
    <property type="component" value="Chromosome"/>
</dbReference>
<reference evidence="1" key="1">
    <citation type="submission" date="2022-05" db="EMBL/GenBank/DDBJ databases">
        <authorList>
            <person name="Oliphant S.A."/>
            <person name="Watson-Haigh N.S."/>
            <person name="Sumby K.M."/>
            <person name="Gardner J.M."/>
            <person name="Jiranek V."/>
        </authorList>
    </citation>
    <scope>NUCLEOTIDE SEQUENCE</scope>
    <source>
        <strain evidence="1">KI4_A6</strain>
    </source>
</reference>
<dbReference type="SUPFAM" id="SSF47413">
    <property type="entry name" value="lambda repressor-like DNA-binding domains"/>
    <property type="match status" value="1"/>
</dbReference>
<keyword evidence="2" id="KW-1185">Reference proteome</keyword>
<dbReference type="InterPro" id="IPR010982">
    <property type="entry name" value="Lambda_DNA-bd_dom_sf"/>
</dbReference>